<evidence type="ECO:0000313" key="1">
    <source>
        <dbReference type="EMBL" id="QRQ80951.1"/>
    </source>
</evidence>
<dbReference type="AlphaFoldDB" id="A0A892ZD31"/>
<protein>
    <submittedName>
        <fullName evidence="1">Uncharacterized protein</fullName>
    </submittedName>
</protein>
<dbReference type="EMBL" id="CP069798">
    <property type="protein sequence ID" value="QRQ80951.1"/>
    <property type="molecule type" value="Genomic_DNA"/>
</dbReference>
<evidence type="ECO:0000313" key="2">
    <source>
        <dbReference type="Proteomes" id="UP000653156"/>
    </source>
</evidence>
<organism evidence="1 2">
    <name type="scientific">Paralysiella testudinis</name>
    <dbReference type="NCBI Taxonomy" id="2809020"/>
    <lineage>
        <taxon>Bacteria</taxon>
        <taxon>Pseudomonadati</taxon>
        <taxon>Pseudomonadota</taxon>
        <taxon>Betaproteobacteria</taxon>
        <taxon>Neisseriales</taxon>
        <taxon>Neisseriaceae</taxon>
        <taxon>Paralysiella</taxon>
    </lineage>
</organism>
<sequence length="162" mass="18141">MLSMLFGAPQIVNATNTINAKQNIDPVTGYDITPIVKYKSASDDTYELWHENVKNVIEPYVIAELTKVFETNERIRTDEGYGIRTGIGIATVRSVTIWNNIITKYPESKNARVAFCKYGKEIGYVSKSVLKCDKDFQFNPQDKNSLVPLGTAHKAIIAPPLK</sequence>
<reference evidence="1" key="1">
    <citation type="submission" date="2021-02" db="EMBL/GenBank/DDBJ databases">
        <title>Neisseriaceae sp. 26B isolated from the cloaca of a Common Toad-headed Turtle (Mesoclemmys nasuta).</title>
        <authorList>
            <person name="Spergser J."/>
            <person name="Busse H.-J."/>
        </authorList>
    </citation>
    <scope>NUCLEOTIDE SEQUENCE</scope>
    <source>
        <strain evidence="1">26B</strain>
    </source>
</reference>
<accession>A0A892ZD31</accession>
<dbReference type="KEGG" id="ptes:JQU52_09410"/>
<proteinExistence type="predicted"/>
<gene>
    <name evidence="1" type="ORF">JQU52_09410</name>
</gene>
<keyword evidence="2" id="KW-1185">Reference proteome</keyword>
<dbReference type="Proteomes" id="UP000653156">
    <property type="component" value="Chromosome"/>
</dbReference>
<dbReference type="RefSeq" id="WP_230338245.1">
    <property type="nucleotide sequence ID" value="NZ_CP069798.1"/>
</dbReference>
<name>A0A892ZD31_9NEIS</name>